<dbReference type="InterPro" id="IPR009211">
    <property type="entry name" value="TagJ"/>
</dbReference>
<dbReference type="Gene3D" id="1.25.40.10">
    <property type="entry name" value="Tetratricopeptide repeat domain"/>
    <property type="match status" value="1"/>
</dbReference>
<evidence type="ECO:0000313" key="1">
    <source>
        <dbReference type="EMBL" id="PPA77258.1"/>
    </source>
</evidence>
<name>A0A2S5GWB1_9BURK</name>
<gene>
    <name evidence="1" type="ORF">C4E15_04290</name>
</gene>
<dbReference type="RefSeq" id="WP_104142471.1">
    <property type="nucleotide sequence ID" value="NZ_PREU01000002.1"/>
</dbReference>
<dbReference type="InterPro" id="IPR011990">
    <property type="entry name" value="TPR-like_helical_dom_sf"/>
</dbReference>
<dbReference type="EMBL" id="PREU01000002">
    <property type="protein sequence ID" value="PPA77258.1"/>
    <property type="molecule type" value="Genomic_DNA"/>
</dbReference>
<accession>A0A2S5GWB1</accession>
<reference evidence="1 2" key="1">
    <citation type="submission" date="2018-02" db="EMBL/GenBank/DDBJ databases">
        <title>Draft Genome of Achromobacter spanius stain 6.</title>
        <authorList>
            <person name="Gunasekera T.S."/>
            <person name="Radwan O."/>
            <person name="Ruiz O.N."/>
        </authorList>
    </citation>
    <scope>NUCLEOTIDE SEQUENCE [LARGE SCALE GENOMIC DNA]</scope>
    <source>
        <strain evidence="1 2">6</strain>
    </source>
</reference>
<sequence>MSMVAVPFGAISLSGQLEEVQAQIRRRPADADLRAQLFQLLVVQGDWARAAEQLSVCGALSAQARPTVALYASAIAAEREREAVLAGDGEPVMLSEPDAWMQALLSALHRDGQGPKDEVAEQRSRALQDADARGGTVQGVMQGVGRGGVQEEGVQGVGQDTPLPFQWMCDGDSRLGPVFEFLGAGRYVWLPFTALKCLRLLAPEGLCDLVWSRAEIELVGGRTLQGLVPARYPPAPGARMIDQPDPVKLGRVTEWRPLYADTYAGVGQKMWLTDAGEFALLDLRSVEFA</sequence>
<comment type="caution">
    <text evidence="1">The sequence shown here is derived from an EMBL/GenBank/DDBJ whole genome shotgun (WGS) entry which is preliminary data.</text>
</comment>
<dbReference type="AlphaFoldDB" id="A0A2S5GWB1"/>
<protein>
    <submittedName>
        <fullName evidence="1">ImpE family protein</fullName>
    </submittedName>
</protein>
<dbReference type="Proteomes" id="UP000239990">
    <property type="component" value="Unassembled WGS sequence"/>
</dbReference>
<dbReference type="Pfam" id="PF07024">
    <property type="entry name" value="ImpE"/>
    <property type="match status" value="1"/>
</dbReference>
<evidence type="ECO:0000313" key="2">
    <source>
        <dbReference type="Proteomes" id="UP000239990"/>
    </source>
</evidence>
<proteinExistence type="predicted"/>
<dbReference type="SUPFAM" id="SSF144059">
    <property type="entry name" value="ImpE-like"/>
    <property type="match status" value="1"/>
</dbReference>
<organism evidence="1 2">
    <name type="scientific">Achromobacter spanius</name>
    <dbReference type="NCBI Taxonomy" id="217203"/>
    <lineage>
        <taxon>Bacteria</taxon>
        <taxon>Pseudomonadati</taxon>
        <taxon>Pseudomonadota</taxon>
        <taxon>Betaproteobacteria</taxon>
        <taxon>Burkholderiales</taxon>
        <taxon>Alcaligenaceae</taxon>
        <taxon>Achromobacter</taxon>
    </lineage>
</organism>
<dbReference type="OrthoDB" id="5416084at2"/>
<dbReference type="PIRSF" id="PIRSF029288">
    <property type="entry name" value="SciE_ImpE"/>
    <property type="match status" value="1"/>
</dbReference>